<protein>
    <submittedName>
        <fullName evidence="2">Uncharacterized protein</fullName>
    </submittedName>
</protein>
<evidence type="ECO:0000313" key="3">
    <source>
        <dbReference type="Proteomes" id="UP000683925"/>
    </source>
</evidence>
<keyword evidence="1" id="KW-0472">Membrane</keyword>
<keyword evidence="1" id="KW-0812">Transmembrane</keyword>
<sequence length="184" mass="21946">MKNKIIWFLIINVKLVRKKLSNVLFQLIVVLNARLVFFRGFEQCCFNGYYLNVGDCLPCPIQYSDDCTFQSEPEKVCFWIHNMSINIVHIHAQHVQITKQICHFCESRYYLEVNKCKICSERCFACSVENTYLRYQAGYYLQNYECMTCGTNIYTCFSENYCYKCQVEYQPTNSYLDQCYKMQC</sequence>
<dbReference type="EMBL" id="CAJJDP010000061">
    <property type="protein sequence ID" value="CAD8173432.1"/>
    <property type="molecule type" value="Genomic_DNA"/>
</dbReference>
<organism evidence="2 3">
    <name type="scientific">Paramecium octaurelia</name>
    <dbReference type="NCBI Taxonomy" id="43137"/>
    <lineage>
        <taxon>Eukaryota</taxon>
        <taxon>Sar</taxon>
        <taxon>Alveolata</taxon>
        <taxon>Ciliophora</taxon>
        <taxon>Intramacronucleata</taxon>
        <taxon>Oligohymenophorea</taxon>
        <taxon>Peniculida</taxon>
        <taxon>Parameciidae</taxon>
        <taxon>Paramecium</taxon>
    </lineage>
</organism>
<comment type="caution">
    <text evidence="2">The sequence shown here is derived from an EMBL/GenBank/DDBJ whole genome shotgun (WGS) entry which is preliminary data.</text>
</comment>
<reference evidence="2" key="1">
    <citation type="submission" date="2021-01" db="EMBL/GenBank/DDBJ databases">
        <authorList>
            <consortium name="Genoscope - CEA"/>
            <person name="William W."/>
        </authorList>
    </citation>
    <scope>NUCLEOTIDE SEQUENCE</scope>
</reference>
<name>A0A8S1VCG9_PAROT</name>
<accession>A0A8S1VCG9</accession>
<evidence type="ECO:0000313" key="2">
    <source>
        <dbReference type="EMBL" id="CAD8173432.1"/>
    </source>
</evidence>
<evidence type="ECO:0000256" key="1">
    <source>
        <dbReference type="SAM" id="Phobius"/>
    </source>
</evidence>
<gene>
    <name evidence="2" type="ORF">POCTA_138.1.T0620009</name>
</gene>
<feature type="transmembrane region" description="Helical" evidence="1">
    <location>
        <begin position="20"/>
        <end position="41"/>
    </location>
</feature>
<keyword evidence="3" id="KW-1185">Reference proteome</keyword>
<keyword evidence="1" id="KW-1133">Transmembrane helix</keyword>
<dbReference type="Proteomes" id="UP000683925">
    <property type="component" value="Unassembled WGS sequence"/>
</dbReference>
<dbReference type="AlphaFoldDB" id="A0A8S1VCG9"/>
<proteinExistence type="predicted"/>